<dbReference type="GO" id="GO:0009535">
    <property type="term" value="C:chloroplast thylakoid membrane"/>
    <property type="evidence" value="ECO:0007669"/>
    <property type="project" value="UniProtKB-SubCell"/>
</dbReference>
<dbReference type="Pfam" id="PF10559">
    <property type="entry name" value="Plug_translocon"/>
    <property type="match status" value="1"/>
</dbReference>
<dbReference type="PANTHER" id="PTHR10906">
    <property type="entry name" value="SECY/SEC61-ALPHA FAMILY MEMBER"/>
    <property type="match status" value="1"/>
</dbReference>
<accession>A0A835BHL3</accession>
<comment type="caution">
    <text evidence="3">The sequence shown here is derived from an EMBL/GenBank/DDBJ whole genome shotgun (WGS) entry which is preliminary data.</text>
</comment>
<organism evidence="3 4">
    <name type="scientific">Digitaria exilis</name>
    <dbReference type="NCBI Taxonomy" id="1010633"/>
    <lineage>
        <taxon>Eukaryota</taxon>
        <taxon>Viridiplantae</taxon>
        <taxon>Streptophyta</taxon>
        <taxon>Embryophyta</taxon>
        <taxon>Tracheophyta</taxon>
        <taxon>Spermatophyta</taxon>
        <taxon>Magnoliopsida</taxon>
        <taxon>Liliopsida</taxon>
        <taxon>Poales</taxon>
        <taxon>Poaceae</taxon>
        <taxon>PACMAD clade</taxon>
        <taxon>Panicoideae</taxon>
        <taxon>Panicodae</taxon>
        <taxon>Paniceae</taxon>
        <taxon>Anthephorinae</taxon>
        <taxon>Digitaria</taxon>
    </lineage>
</organism>
<reference evidence="3" key="1">
    <citation type="submission" date="2020-07" db="EMBL/GenBank/DDBJ databases">
        <title>Genome sequence and genetic diversity analysis of an under-domesticated orphan crop, white fonio (Digitaria exilis).</title>
        <authorList>
            <person name="Bennetzen J.L."/>
            <person name="Chen S."/>
            <person name="Ma X."/>
            <person name="Wang X."/>
            <person name="Yssel A.E.J."/>
            <person name="Chaluvadi S.R."/>
            <person name="Johnson M."/>
            <person name="Gangashetty P."/>
            <person name="Hamidou F."/>
            <person name="Sanogo M.D."/>
            <person name="Zwaenepoel A."/>
            <person name="Wallace J."/>
            <person name="Van De Peer Y."/>
            <person name="Van Deynze A."/>
        </authorList>
    </citation>
    <scope>NUCLEOTIDE SEQUENCE</scope>
    <source>
        <tissue evidence="3">Leaves</tissue>
    </source>
</reference>
<keyword evidence="4" id="KW-1185">Reference proteome</keyword>
<protein>
    <recommendedName>
        <fullName evidence="2">Translocon Sec61/SecY plug domain-containing protein</fullName>
    </recommendedName>
</protein>
<dbReference type="EMBL" id="JACEFO010001924">
    <property type="protein sequence ID" value="KAF8693445.1"/>
    <property type="molecule type" value="Genomic_DNA"/>
</dbReference>
<dbReference type="GO" id="GO:0015031">
    <property type="term" value="P:protein transport"/>
    <property type="evidence" value="ECO:0007669"/>
    <property type="project" value="InterPro"/>
</dbReference>
<evidence type="ECO:0000256" key="1">
    <source>
        <dbReference type="ARBA" id="ARBA00004454"/>
    </source>
</evidence>
<dbReference type="InterPro" id="IPR019561">
    <property type="entry name" value="Translocon_Sec61/SecY_plug_dom"/>
</dbReference>
<evidence type="ECO:0000259" key="2">
    <source>
        <dbReference type="Pfam" id="PF10559"/>
    </source>
</evidence>
<proteinExistence type="predicted"/>
<evidence type="ECO:0000313" key="4">
    <source>
        <dbReference type="Proteomes" id="UP000636709"/>
    </source>
</evidence>
<dbReference type="SUPFAM" id="SSF103491">
    <property type="entry name" value="Preprotein translocase SecY subunit"/>
    <property type="match status" value="1"/>
</dbReference>
<dbReference type="Proteomes" id="UP000636709">
    <property type="component" value="Unassembled WGS sequence"/>
</dbReference>
<gene>
    <name evidence="3" type="ORF">HU200_038841</name>
</gene>
<dbReference type="AlphaFoldDB" id="A0A835BHL3"/>
<name>A0A835BHL3_9POAL</name>
<dbReference type="Gene3D" id="1.10.3370.10">
    <property type="entry name" value="SecY subunit domain"/>
    <property type="match status" value="1"/>
</dbReference>
<sequence length="91" mass="9771">MEVSFHHRALYTGLSVTVLMVCRHLPLYDIRYDAMGADPLYWLRSILSSNRGTLMELGVGPVVTAGTLFQLTSTVGAKGGAGEPFGEATVV</sequence>
<dbReference type="OrthoDB" id="1522658at2759"/>
<evidence type="ECO:0000313" key="3">
    <source>
        <dbReference type="EMBL" id="KAF8693445.1"/>
    </source>
</evidence>
<feature type="domain" description="Translocon Sec61/SecY plug" evidence="2">
    <location>
        <begin position="21"/>
        <end position="52"/>
    </location>
</feature>
<dbReference type="InterPro" id="IPR023201">
    <property type="entry name" value="SecY_dom_sf"/>
</dbReference>
<dbReference type="InterPro" id="IPR002208">
    <property type="entry name" value="SecY/SEC61-alpha"/>
</dbReference>
<comment type="subcellular location">
    <subcellularLocation>
        <location evidence="1">Plastid</location>
        <location evidence="1">Chloroplast thylakoid membrane</location>
        <topology evidence="1">Multi-pass membrane protein</topology>
    </subcellularLocation>
</comment>